<evidence type="ECO:0000256" key="1">
    <source>
        <dbReference type="SAM" id="MobiDB-lite"/>
    </source>
</evidence>
<evidence type="ECO:0000313" key="5">
    <source>
        <dbReference type="Proteomes" id="UP000488956"/>
    </source>
</evidence>
<reference evidence="4 5" key="1">
    <citation type="submission" date="2018-09" db="EMBL/GenBank/DDBJ databases">
        <title>Genomic investigation of the strawberry pathogen Phytophthora fragariae indicates pathogenicity is determined by transcriptional variation in three key races.</title>
        <authorList>
            <person name="Adams T.M."/>
            <person name="Armitage A.D."/>
            <person name="Sobczyk M.K."/>
            <person name="Bates H.J."/>
            <person name="Dunwell J.M."/>
            <person name="Nellist C.F."/>
            <person name="Harrison R.J."/>
        </authorList>
    </citation>
    <scope>NUCLEOTIDE SEQUENCE [LARGE SCALE GENOMIC DNA]</scope>
    <source>
        <strain evidence="3 5">ONT-3</strain>
        <strain evidence="2 4">SCRP245</strain>
    </source>
</reference>
<dbReference type="Proteomes" id="UP000488956">
    <property type="component" value="Unassembled WGS sequence"/>
</dbReference>
<feature type="region of interest" description="Disordered" evidence="1">
    <location>
        <begin position="15"/>
        <end position="35"/>
    </location>
</feature>
<dbReference type="Proteomes" id="UP000460718">
    <property type="component" value="Unassembled WGS sequence"/>
</dbReference>
<sequence length="76" mass="7736">MNGERDQEVVFEAAPAAQEAEAAPATARANAAAEAAEEGAEAAPVAAEAGTEAAAVKIRICHSTMTETMISSHRAR</sequence>
<protein>
    <submittedName>
        <fullName evidence="2">Uncharacterized protein</fullName>
    </submittedName>
</protein>
<proteinExistence type="predicted"/>
<organism evidence="2 4">
    <name type="scientific">Phytophthora fragariae</name>
    <dbReference type="NCBI Taxonomy" id="53985"/>
    <lineage>
        <taxon>Eukaryota</taxon>
        <taxon>Sar</taxon>
        <taxon>Stramenopiles</taxon>
        <taxon>Oomycota</taxon>
        <taxon>Peronosporomycetes</taxon>
        <taxon>Peronosporales</taxon>
        <taxon>Peronosporaceae</taxon>
        <taxon>Phytophthora</taxon>
    </lineage>
</organism>
<dbReference type="EMBL" id="QXFW01000927">
    <property type="protein sequence ID" value="KAE9000002.1"/>
    <property type="molecule type" value="Genomic_DNA"/>
</dbReference>
<dbReference type="EMBL" id="QXFX01000547">
    <property type="protein sequence ID" value="KAE9111768.1"/>
    <property type="molecule type" value="Genomic_DNA"/>
</dbReference>
<name>A0A6A3K1S1_9STRA</name>
<evidence type="ECO:0000313" key="4">
    <source>
        <dbReference type="Proteomes" id="UP000460718"/>
    </source>
</evidence>
<gene>
    <name evidence="3" type="ORF">PF010_g10687</name>
    <name evidence="2" type="ORF">PF011_g14382</name>
</gene>
<comment type="caution">
    <text evidence="2">The sequence shown here is derived from an EMBL/GenBank/DDBJ whole genome shotgun (WGS) entry which is preliminary data.</text>
</comment>
<feature type="compositionally biased region" description="Low complexity" evidence="1">
    <location>
        <begin position="15"/>
        <end position="34"/>
    </location>
</feature>
<evidence type="ECO:0000313" key="3">
    <source>
        <dbReference type="EMBL" id="KAE9111768.1"/>
    </source>
</evidence>
<dbReference type="AlphaFoldDB" id="A0A6A3K1S1"/>
<accession>A0A6A3K1S1</accession>
<evidence type="ECO:0000313" key="2">
    <source>
        <dbReference type="EMBL" id="KAE9000002.1"/>
    </source>
</evidence>